<protein>
    <submittedName>
        <fullName evidence="1">Uncharacterized protein</fullName>
    </submittedName>
</protein>
<evidence type="ECO:0000313" key="1">
    <source>
        <dbReference type="EMBL" id="PRP81681.1"/>
    </source>
</evidence>
<comment type="caution">
    <text evidence="1">The sequence shown here is derived from an EMBL/GenBank/DDBJ whole genome shotgun (WGS) entry which is preliminary data.</text>
</comment>
<reference evidence="1 2" key="1">
    <citation type="journal article" date="2018" name="Genome Biol. Evol.">
        <title>Multiple Roots of Fruiting Body Formation in Amoebozoa.</title>
        <authorList>
            <person name="Hillmann F."/>
            <person name="Forbes G."/>
            <person name="Novohradska S."/>
            <person name="Ferling I."/>
            <person name="Riege K."/>
            <person name="Groth M."/>
            <person name="Westermann M."/>
            <person name="Marz M."/>
            <person name="Spaller T."/>
            <person name="Winckler T."/>
            <person name="Schaap P."/>
            <person name="Glockner G."/>
        </authorList>
    </citation>
    <scope>NUCLEOTIDE SEQUENCE [LARGE SCALE GENOMIC DNA]</scope>
    <source>
        <strain evidence="1 2">Jena</strain>
    </source>
</reference>
<organism evidence="1 2">
    <name type="scientific">Planoprotostelium fungivorum</name>
    <dbReference type="NCBI Taxonomy" id="1890364"/>
    <lineage>
        <taxon>Eukaryota</taxon>
        <taxon>Amoebozoa</taxon>
        <taxon>Evosea</taxon>
        <taxon>Variosea</taxon>
        <taxon>Cavosteliida</taxon>
        <taxon>Cavosteliaceae</taxon>
        <taxon>Planoprotostelium</taxon>
    </lineage>
</organism>
<dbReference type="EMBL" id="MDYQ01000121">
    <property type="protein sequence ID" value="PRP81681.1"/>
    <property type="molecule type" value="Genomic_DNA"/>
</dbReference>
<gene>
    <name evidence="1" type="ORF">PROFUN_01188</name>
</gene>
<evidence type="ECO:0000313" key="2">
    <source>
        <dbReference type="Proteomes" id="UP000241769"/>
    </source>
</evidence>
<proteinExistence type="predicted"/>
<accession>A0A2P6NCI8</accession>
<keyword evidence="2" id="KW-1185">Reference proteome</keyword>
<dbReference type="InParanoid" id="A0A2P6NCI8"/>
<name>A0A2P6NCI8_9EUKA</name>
<sequence length="65" mass="7200">MQFKDCGKTPSSSFNRLPALKCSLFFGTLGDDFYKKLNSRSNLAQILGPNVAYKPCLLATPPPKY</sequence>
<dbReference type="Proteomes" id="UP000241769">
    <property type="component" value="Unassembled WGS sequence"/>
</dbReference>
<dbReference type="AlphaFoldDB" id="A0A2P6NCI8"/>